<comment type="similarity">
    <text evidence="1 2">Belongs to the iron/ascorbate-dependent oxidoreductase family.</text>
</comment>
<dbReference type="Proteomes" id="UP000250140">
    <property type="component" value="Unassembled WGS sequence"/>
</dbReference>
<keyword evidence="2" id="KW-0560">Oxidoreductase</keyword>
<feature type="domain" description="Fe2OG dioxygenase" evidence="4">
    <location>
        <begin position="178"/>
        <end position="309"/>
    </location>
</feature>
<evidence type="ECO:0000259" key="4">
    <source>
        <dbReference type="PROSITE" id="PS51471"/>
    </source>
</evidence>
<protein>
    <submittedName>
        <fullName evidence="5">Clavaminate synthase-like protein</fullName>
    </submittedName>
</protein>
<dbReference type="GO" id="GO:0016491">
    <property type="term" value="F:oxidoreductase activity"/>
    <property type="evidence" value="ECO:0007669"/>
    <property type="project" value="UniProtKB-KW"/>
</dbReference>
<dbReference type="EMBL" id="KV748623">
    <property type="protein sequence ID" value="OCL14082.1"/>
    <property type="molecule type" value="Genomic_DNA"/>
</dbReference>
<dbReference type="OrthoDB" id="288590at2759"/>
<dbReference type="GO" id="GO:0046872">
    <property type="term" value="F:metal ion binding"/>
    <property type="evidence" value="ECO:0007669"/>
    <property type="project" value="UniProtKB-KW"/>
</dbReference>
<feature type="compositionally biased region" description="Polar residues" evidence="3">
    <location>
        <begin position="121"/>
        <end position="132"/>
    </location>
</feature>
<dbReference type="SUPFAM" id="SSF51197">
    <property type="entry name" value="Clavaminate synthase-like"/>
    <property type="match status" value="1"/>
</dbReference>
<gene>
    <name evidence="5" type="ORF">AOQ84DRAFT_62219</name>
</gene>
<evidence type="ECO:0000256" key="3">
    <source>
        <dbReference type="SAM" id="MobiDB-lite"/>
    </source>
</evidence>
<proteinExistence type="inferred from homology"/>
<keyword evidence="6" id="KW-1185">Reference proteome</keyword>
<name>A0A8E2FBD5_9PEZI</name>
<dbReference type="Pfam" id="PF14226">
    <property type="entry name" value="DIOX_N"/>
    <property type="match status" value="1"/>
</dbReference>
<dbReference type="InterPro" id="IPR027443">
    <property type="entry name" value="IPNS-like_sf"/>
</dbReference>
<evidence type="ECO:0000313" key="6">
    <source>
        <dbReference type="Proteomes" id="UP000250140"/>
    </source>
</evidence>
<keyword evidence="2" id="KW-0479">Metal-binding</keyword>
<dbReference type="InterPro" id="IPR005123">
    <property type="entry name" value="Oxoglu/Fe-dep_dioxygenase_dom"/>
</dbReference>
<dbReference type="Pfam" id="PF03171">
    <property type="entry name" value="2OG-FeII_Oxy"/>
    <property type="match status" value="1"/>
</dbReference>
<dbReference type="Gene3D" id="2.60.120.330">
    <property type="entry name" value="B-lactam Antibiotic, Isopenicillin N Synthase, Chain"/>
    <property type="match status" value="1"/>
</dbReference>
<keyword evidence="2" id="KW-0408">Iron</keyword>
<feature type="region of interest" description="Disordered" evidence="3">
    <location>
        <begin position="273"/>
        <end position="294"/>
    </location>
</feature>
<evidence type="ECO:0000256" key="2">
    <source>
        <dbReference type="RuleBase" id="RU003682"/>
    </source>
</evidence>
<dbReference type="InterPro" id="IPR026992">
    <property type="entry name" value="DIOX_N"/>
</dbReference>
<feature type="region of interest" description="Disordered" evidence="3">
    <location>
        <begin position="115"/>
        <end position="134"/>
    </location>
</feature>
<sequence>MTTSTPTTPAIPLVDYGKYLHGSEAEQKEVAAQIDEAFRNVGFVYLTNHGVPQERVDECFEWSAKFFALPTSTKLLAPHPPGSTHHRGYSGLGQEKVSQNVFDEEQLSKLRAVPDVKESYESGNPTDDSQPNIWLPEDKLPGFRAFMESFFEDCATLIHHLLHTLSLALRVPSLSPTHAHSLFQLRLLHYPALPARLLRSHAKARIGAHSDFGTLTLLFQDGVGGLEIRDPRCAGSGEEGFRPVPPVERAVLLNVGDLMERWSNGRWRSTLHRVGAPPVPMREGAGGPDGEEEEEVCRPRYSVPFFATADRDAVVEALPGCVDEEHPRLYEPVTAWEYVQMRMAALYS</sequence>
<dbReference type="GO" id="GO:0044283">
    <property type="term" value="P:small molecule biosynthetic process"/>
    <property type="evidence" value="ECO:0007669"/>
    <property type="project" value="UniProtKB-ARBA"/>
</dbReference>
<dbReference type="InterPro" id="IPR044861">
    <property type="entry name" value="IPNS-like_FE2OG_OXY"/>
</dbReference>
<dbReference type="AlphaFoldDB" id="A0A8E2FBD5"/>
<organism evidence="5 6">
    <name type="scientific">Glonium stellatum</name>
    <dbReference type="NCBI Taxonomy" id="574774"/>
    <lineage>
        <taxon>Eukaryota</taxon>
        <taxon>Fungi</taxon>
        <taxon>Dikarya</taxon>
        <taxon>Ascomycota</taxon>
        <taxon>Pezizomycotina</taxon>
        <taxon>Dothideomycetes</taxon>
        <taxon>Pleosporomycetidae</taxon>
        <taxon>Gloniales</taxon>
        <taxon>Gloniaceae</taxon>
        <taxon>Glonium</taxon>
    </lineage>
</organism>
<evidence type="ECO:0000256" key="1">
    <source>
        <dbReference type="ARBA" id="ARBA00008056"/>
    </source>
</evidence>
<dbReference type="PROSITE" id="PS51471">
    <property type="entry name" value="FE2OG_OXY"/>
    <property type="match status" value="1"/>
</dbReference>
<reference evidence="5 6" key="1">
    <citation type="journal article" date="2016" name="Nat. Commun.">
        <title>Ectomycorrhizal ecology is imprinted in the genome of the dominant symbiotic fungus Cenococcum geophilum.</title>
        <authorList>
            <consortium name="DOE Joint Genome Institute"/>
            <person name="Peter M."/>
            <person name="Kohler A."/>
            <person name="Ohm R.A."/>
            <person name="Kuo A."/>
            <person name="Krutzmann J."/>
            <person name="Morin E."/>
            <person name="Arend M."/>
            <person name="Barry K.W."/>
            <person name="Binder M."/>
            <person name="Choi C."/>
            <person name="Clum A."/>
            <person name="Copeland A."/>
            <person name="Grisel N."/>
            <person name="Haridas S."/>
            <person name="Kipfer T."/>
            <person name="LaButti K."/>
            <person name="Lindquist E."/>
            <person name="Lipzen A."/>
            <person name="Maire R."/>
            <person name="Meier B."/>
            <person name="Mihaltcheva S."/>
            <person name="Molinier V."/>
            <person name="Murat C."/>
            <person name="Poggeler S."/>
            <person name="Quandt C.A."/>
            <person name="Sperisen C."/>
            <person name="Tritt A."/>
            <person name="Tisserant E."/>
            <person name="Crous P.W."/>
            <person name="Henrissat B."/>
            <person name="Nehls U."/>
            <person name="Egli S."/>
            <person name="Spatafora J.W."/>
            <person name="Grigoriev I.V."/>
            <person name="Martin F.M."/>
        </authorList>
    </citation>
    <scope>NUCLEOTIDE SEQUENCE [LARGE SCALE GENOMIC DNA]</scope>
    <source>
        <strain evidence="5 6">CBS 207.34</strain>
    </source>
</reference>
<accession>A0A8E2FBD5</accession>
<dbReference type="PRINTS" id="PR00682">
    <property type="entry name" value="IPNSYNTHASE"/>
</dbReference>
<dbReference type="InterPro" id="IPR050231">
    <property type="entry name" value="Iron_ascorbate_oxido_reductase"/>
</dbReference>
<evidence type="ECO:0000313" key="5">
    <source>
        <dbReference type="EMBL" id="OCL14082.1"/>
    </source>
</evidence>
<dbReference type="PANTHER" id="PTHR47990">
    <property type="entry name" value="2-OXOGLUTARATE (2OG) AND FE(II)-DEPENDENT OXYGENASE SUPERFAMILY PROTEIN-RELATED"/>
    <property type="match status" value="1"/>
</dbReference>